<organism evidence="2 3">
    <name type="scientific">Staphylococcus pasteuri_A</name>
    <dbReference type="NCBI Taxonomy" id="3062664"/>
    <lineage>
        <taxon>Bacteria</taxon>
        <taxon>Bacillati</taxon>
        <taxon>Bacillota</taxon>
        <taxon>Bacilli</taxon>
        <taxon>Bacillales</taxon>
        <taxon>Staphylococcaceae</taxon>
        <taxon>Staphylococcus</taxon>
    </lineage>
</organism>
<dbReference type="AlphaFoldDB" id="A0AAW7YVD2"/>
<dbReference type="InterPro" id="IPR003779">
    <property type="entry name" value="CMD-like"/>
</dbReference>
<proteinExistence type="predicted"/>
<comment type="caution">
    <text evidence="2">The sequence shown here is derived from an EMBL/GenBank/DDBJ whole genome shotgun (WGS) entry which is preliminary data.</text>
</comment>
<dbReference type="Pfam" id="PF02627">
    <property type="entry name" value="CMD"/>
    <property type="match status" value="1"/>
</dbReference>
<reference evidence="2" key="1">
    <citation type="submission" date="2023-07" db="EMBL/GenBank/DDBJ databases">
        <title>Genome content predicts the carbon catabolic preferences of heterotrophic bacteria.</title>
        <authorList>
            <person name="Gralka M."/>
        </authorList>
    </citation>
    <scope>NUCLEOTIDE SEQUENCE</scope>
    <source>
        <strain evidence="2">E2R20</strain>
    </source>
</reference>
<dbReference type="InterPro" id="IPR029032">
    <property type="entry name" value="AhpD-like"/>
</dbReference>
<dbReference type="RefSeq" id="WP_303522515.1">
    <property type="nucleotide sequence ID" value="NZ_JAUOQO010000670.1"/>
</dbReference>
<dbReference type="Gene3D" id="1.20.1290.10">
    <property type="entry name" value="AhpD-like"/>
    <property type="match status" value="1"/>
</dbReference>
<feature type="non-terminal residue" evidence="2">
    <location>
        <position position="79"/>
    </location>
</feature>
<dbReference type="GO" id="GO:0051920">
    <property type="term" value="F:peroxiredoxin activity"/>
    <property type="evidence" value="ECO:0007669"/>
    <property type="project" value="InterPro"/>
</dbReference>
<name>A0AAW7YVD2_9STAP</name>
<feature type="domain" description="Carboxymuconolactone decarboxylase-like" evidence="1">
    <location>
        <begin position="16"/>
        <end position="79"/>
    </location>
</feature>
<dbReference type="PANTHER" id="PTHR34846:SF10">
    <property type="entry name" value="CYTOPLASMIC PROTEIN"/>
    <property type="match status" value="1"/>
</dbReference>
<sequence>MQQEDYLRGRFLESDSVNLARWELVKLRISQINQCAFCIDMHSKDALKAGETAQRIIGLSAWKDMPWYTQNERMALSWA</sequence>
<dbReference type="EMBL" id="JAUOQO010000670">
    <property type="protein sequence ID" value="MDO6575435.1"/>
    <property type="molecule type" value="Genomic_DNA"/>
</dbReference>
<keyword evidence="3" id="KW-1185">Reference proteome</keyword>
<dbReference type="InterPro" id="IPR004675">
    <property type="entry name" value="AhpD_core"/>
</dbReference>
<dbReference type="PANTHER" id="PTHR34846">
    <property type="entry name" value="4-CARBOXYMUCONOLACTONE DECARBOXYLASE FAMILY PROTEIN (AFU_ORTHOLOGUE AFUA_6G11590)"/>
    <property type="match status" value="1"/>
</dbReference>
<evidence type="ECO:0000313" key="2">
    <source>
        <dbReference type="EMBL" id="MDO6575435.1"/>
    </source>
</evidence>
<evidence type="ECO:0000313" key="3">
    <source>
        <dbReference type="Proteomes" id="UP001170310"/>
    </source>
</evidence>
<protein>
    <submittedName>
        <fullName evidence="2">Carboxymuconolactone decarboxylase family protein</fullName>
    </submittedName>
</protein>
<dbReference type="SUPFAM" id="SSF69118">
    <property type="entry name" value="AhpD-like"/>
    <property type="match status" value="1"/>
</dbReference>
<evidence type="ECO:0000259" key="1">
    <source>
        <dbReference type="Pfam" id="PF02627"/>
    </source>
</evidence>
<dbReference type="NCBIfam" id="TIGR00778">
    <property type="entry name" value="ahpD_dom"/>
    <property type="match status" value="1"/>
</dbReference>
<gene>
    <name evidence="2" type="ORF">Q4528_15070</name>
</gene>
<dbReference type="Proteomes" id="UP001170310">
    <property type="component" value="Unassembled WGS sequence"/>
</dbReference>
<accession>A0AAW7YVD2</accession>